<accession>A0ABQ2LP98</accession>
<feature type="transmembrane region" description="Helical" evidence="2">
    <location>
        <begin position="91"/>
        <end position="109"/>
    </location>
</feature>
<feature type="transmembrane region" description="Helical" evidence="2">
    <location>
        <begin position="275"/>
        <end position="297"/>
    </location>
</feature>
<proteinExistence type="predicted"/>
<dbReference type="PIRSF" id="PIRSF009160">
    <property type="entry name" value="UCP009160"/>
    <property type="match status" value="1"/>
</dbReference>
<feature type="region of interest" description="Disordered" evidence="1">
    <location>
        <begin position="1"/>
        <end position="63"/>
    </location>
</feature>
<feature type="compositionally biased region" description="Polar residues" evidence="1">
    <location>
        <begin position="54"/>
        <end position="63"/>
    </location>
</feature>
<dbReference type="PANTHER" id="PTHR41282">
    <property type="entry name" value="CONSERVED TRANSMEMBRANE PROTEIN-RELATED"/>
    <property type="match status" value="1"/>
</dbReference>
<keyword evidence="2" id="KW-1133">Transmembrane helix</keyword>
<reference evidence="4" key="1">
    <citation type="journal article" date="2019" name="Int. J. Syst. Evol. Microbiol.">
        <title>The Global Catalogue of Microorganisms (GCM) 10K type strain sequencing project: providing services to taxonomists for standard genome sequencing and annotation.</title>
        <authorList>
            <consortium name="The Broad Institute Genomics Platform"/>
            <consortium name="The Broad Institute Genome Sequencing Center for Infectious Disease"/>
            <person name="Wu L."/>
            <person name="Ma J."/>
        </authorList>
    </citation>
    <scope>NUCLEOTIDE SEQUENCE [LARGE SCALE GENOMIC DNA]</scope>
    <source>
        <strain evidence="4">CGMCC 1.7064</strain>
    </source>
</reference>
<evidence type="ECO:0000313" key="3">
    <source>
        <dbReference type="EMBL" id="GGO41471.1"/>
    </source>
</evidence>
<dbReference type="InterPro" id="IPR010539">
    <property type="entry name" value="BaxI_1-like"/>
</dbReference>
<dbReference type="EMBL" id="BMLQ01000001">
    <property type="protein sequence ID" value="GGO41471.1"/>
    <property type="molecule type" value="Genomic_DNA"/>
</dbReference>
<evidence type="ECO:0000256" key="1">
    <source>
        <dbReference type="SAM" id="MobiDB-lite"/>
    </source>
</evidence>
<feature type="transmembrane region" description="Helical" evidence="2">
    <location>
        <begin position="233"/>
        <end position="254"/>
    </location>
</feature>
<feature type="transmembrane region" description="Helical" evidence="2">
    <location>
        <begin position="199"/>
        <end position="221"/>
    </location>
</feature>
<name>A0ABQ2LP98_9MICC</name>
<feature type="transmembrane region" description="Helical" evidence="2">
    <location>
        <begin position="115"/>
        <end position="132"/>
    </location>
</feature>
<dbReference type="Proteomes" id="UP000642509">
    <property type="component" value="Unassembled WGS sequence"/>
</dbReference>
<evidence type="ECO:0000256" key="2">
    <source>
        <dbReference type="SAM" id="Phobius"/>
    </source>
</evidence>
<comment type="caution">
    <text evidence="3">The sequence shown here is derived from an EMBL/GenBank/DDBJ whole genome shotgun (WGS) entry which is preliminary data.</text>
</comment>
<feature type="transmembrane region" description="Helical" evidence="2">
    <location>
        <begin position="165"/>
        <end position="187"/>
    </location>
</feature>
<evidence type="ECO:0000313" key="4">
    <source>
        <dbReference type="Proteomes" id="UP000642509"/>
    </source>
</evidence>
<feature type="compositionally biased region" description="Polar residues" evidence="1">
    <location>
        <begin position="1"/>
        <end position="15"/>
    </location>
</feature>
<protein>
    <recommendedName>
        <fullName evidence="5">Bax inhibitor-1/YccA family protein</fullName>
    </recommendedName>
</protein>
<dbReference type="PANTHER" id="PTHR41282:SF1">
    <property type="entry name" value="CONSERVED TRANSMEMBRANE PROTEIN-RELATED"/>
    <property type="match status" value="1"/>
</dbReference>
<feature type="compositionally biased region" description="Low complexity" evidence="1">
    <location>
        <begin position="39"/>
        <end position="53"/>
    </location>
</feature>
<sequence>MANPVFNSKNFQEQMHSGDGRGGAATQQAPGWYQGGSRGQAPQDQTQQPQFGQRVTQDQPSQQYTPEQLEQMYAQPAAGPADTGRMSYNDVIAKTVITLLLVVAGAAVGWNMPALMLPGAIVGLVLGLVNAFKREPSPVLILIYAAAQGLFLGGISGVFEQMWPGIAVQAVLATLCVFAVTLALFASGKWRVSKKSVKIFMVAMIGYALFSVVNLFLMLFGVTDAMFGLRGEFPLLGLGIGLLAVFLAAFSLIMDFTAITQGVQAGAPQKYSWSAAFGLTVTLIWLYVEILRILAILRGND</sequence>
<gene>
    <name evidence="3" type="ORF">GCM10010977_05490</name>
</gene>
<evidence type="ECO:0008006" key="5">
    <source>
        <dbReference type="Google" id="ProtNLM"/>
    </source>
</evidence>
<organism evidence="3 4">
    <name type="scientific">Citricoccus zhacaiensis</name>
    <dbReference type="NCBI Taxonomy" id="489142"/>
    <lineage>
        <taxon>Bacteria</taxon>
        <taxon>Bacillati</taxon>
        <taxon>Actinomycetota</taxon>
        <taxon>Actinomycetes</taxon>
        <taxon>Micrococcales</taxon>
        <taxon>Micrococcaceae</taxon>
        <taxon>Citricoccus</taxon>
    </lineage>
</organism>
<feature type="transmembrane region" description="Helical" evidence="2">
    <location>
        <begin position="139"/>
        <end position="159"/>
    </location>
</feature>
<dbReference type="Pfam" id="PF12811">
    <property type="entry name" value="BaxI_1"/>
    <property type="match status" value="1"/>
</dbReference>
<keyword evidence="2" id="KW-0812">Transmembrane</keyword>
<keyword evidence="2" id="KW-0472">Membrane</keyword>
<keyword evidence="4" id="KW-1185">Reference proteome</keyword>
<dbReference type="RefSeq" id="WP_229672107.1">
    <property type="nucleotide sequence ID" value="NZ_BAAAOU010000003.1"/>
</dbReference>